<dbReference type="EMBL" id="MUAL01000142">
    <property type="protein sequence ID" value="OOR17170.1"/>
    <property type="molecule type" value="Genomic_DNA"/>
</dbReference>
<protein>
    <submittedName>
        <fullName evidence="2">Uncharacterized protein</fullName>
    </submittedName>
</protein>
<dbReference type="Gene3D" id="1.10.1220.10">
    <property type="entry name" value="Met repressor-like"/>
    <property type="match status" value="1"/>
</dbReference>
<evidence type="ECO:0000313" key="3">
    <source>
        <dbReference type="Proteomes" id="UP000191124"/>
    </source>
</evidence>
<organism evidence="2 3">
    <name type="scientific">Bacillus cereus</name>
    <dbReference type="NCBI Taxonomy" id="1396"/>
    <lineage>
        <taxon>Bacteria</taxon>
        <taxon>Bacillati</taxon>
        <taxon>Bacillota</taxon>
        <taxon>Bacilli</taxon>
        <taxon>Bacillales</taxon>
        <taxon>Bacillaceae</taxon>
        <taxon>Bacillus</taxon>
        <taxon>Bacillus cereus group</taxon>
    </lineage>
</organism>
<dbReference type="InterPro" id="IPR013321">
    <property type="entry name" value="Arc_rbn_hlx_hlx"/>
</dbReference>
<dbReference type="AlphaFoldDB" id="A0A1S9U4J6"/>
<name>A0A1S9U4J6_BACCE</name>
<comment type="caution">
    <text evidence="2">The sequence shown here is derived from an EMBL/GenBank/DDBJ whole genome shotgun (WGS) entry which is preliminary data.</text>
</comment>
<proteinExistence type="predicted"/>
<gene>
    <name evidence="2" type="ORF">BW892_27805</name>
</gene>
<dbReference type="GO" id="GO:0006355">
    <property type="term" value="P:regulation of DNA-templated transcription"/>
    <property type="evidence" value="ECO:0007669"/>
    <property type="project" value="InterPro"/>
</dbReference>
<sequence length="186" mass="20596">MKIKDILNLTQTMRVSEIAKDLEIGEKKAVAGLKKAGCTFTSGRSGWYLAEGTDEGVLEKSIYDYAPIGRSKAKNVVNSAKREVSATVEAEVVNNPSSQLPDKTDSKEENKPTNKQISKQVGKPIDRLIGKQIRKPIGKPSSKSVMKKVTYEIETQLHNELKIKAIREDRTVSDIVNEIIKTALNK</sequence>
<dbReference type="RefSeq" id="WP_078182223.1">
    <property type="nucleotide sequence ID" value="NZ_MUAL01000142.1"/>
</dbReference>
<accession>A0A1S9U4J6</accession>
<dbReference type="InterPro" id="IPR010985">
    <property type="entry name" value="Ribbon_hlx_hlx"/>
</dbReference>
<reference evidence="2 3" key="1">
    <citation type="submission" date="2017-01" db="EMBL/GenBank/DDBJ databases">
        <title>Bacillus cereus isolates.</title>
        <authorList>
            <person name="Beno S.M."/>
        </authorList>
    </citation>
    <scope>NUCLEOTIDE SEQUENCE [LARGE SCALE GENOMIC DNA]</scope>
    <source>
        <strain evidence="2 3">FSL M7-1219</strain>
    </source>
</reference>
<dbReference type="Proteomes" id="UP000191124">
    <property type="component" value="Unassembled WGS sequence"/>
</dbReference>
<evidence type="ECO:0000256" key="1">
    <source>
        <dbReference type="SAM" id="MobiDB-lite"/>
    </source>
</evidence>
<dbReference type="SUPFAM" id="SSF47598">
    <property type="entry name" value="Ribbon-helix-helix"/>
    <property type="match status" value="1"/>
</dbReference>
<evidence type="ECO:0000313" key="2">
    <source>
        <dbReference type="EMBL" id="OOR17170.1"/>
    </source>
</evidence>
<feature type="compositionally biased region" description="Basic and acidic residues" evidence="1">
    <location>
        <begin position="102"/>
        <end position="112"/>
    </location>
</feature>
<feature type="region of interest" description="Disordered" evidence="1">
    <location>
        <begin position="92"/>
        <end position="121"/>
    </location>
</feature>